<dbReference type="Proteomes" id="UP000231658">
    <property type="component" value="Unassembled WGS sequence"/>
</dbReference>
<dbReference type="EC" id="3.1.26.-" evidence="12"/>
<dbReference type="GO" id="GO:0006364">
    <property type="term" value="P:rRNA processing"/>
    <property type="evidence" value="ECO:0007669"/>
    <property type="project" value="TreeGrafter"/>
</dbReference>
<dbReference type="GO" id="GO:0016787">
    <property type="term" value="F:hydrolase activity"/>
    <property type="evidence" value="ECO:0007669"/>
    <property type="project" value="UniProtKB-KW"/>
</dbReference>
<dbReference type="InterPro" id="IPR003029">
    <property type="entry name" value="S1_domain"/>
</dbReference>
<evidence type="ECO:0000256" key="8">
    <source>
        <dbReference type="ARBA" id="ARBA00022842"/>
    </source>
</evidence>
<evidence type="ECO:0000256" key="9">
    <source>
        <dbReference type="ARBA" id="ARBA00022884"/>
    </source>
</evidence>
<gene>
    <name evidence="12" type="ORF">MTBPR1_30120</name>
</gene>
<evidence type="ECO:0000256" key="10">
    <source>
        <dbReference type="ARBA" id="ARBA00023136"/>
    </source>
</evidence>
<sequence>MRRLLIDHIPGETRAAILQDDELCALHILQDHQDHELPCEEGYVYRGRVVNIVPTLQAAFVDIGTGENGFLPVNATFADDISKALHEGQAITVQLRKKGQGGKGPLLTCKIDLKSEDCVFTAYRAGLNISRKIADEDKRTSLKNMLADTFEDSEHGLIVRTNAQDKTEAALREQVEHLSALWDTIQTPTEKLPSLILGEDAPWPRLIKRLGPESFDEITIEGIEAFQQLKEHYPAATHYSNSPALFEGEGIEEFIEQSTQKTIALKGGGNIVIEPTTALIAVDVNMAERLDGKQAEDNKLRVNLTALKELAQQIQLRNLSGQFFVDFITLKNKGHRTKLRTACMEILKEERTTVHGFTKLGLLEVSRQRLGESLDDITASPETFFYIMIRTLAQGCTQKRLNLGPKLYDLWTQTSTLAARQWLKNRLGYTLQANVKNSLPPLEYEIQD</sequence>
<keyword evidence="6" id="KW-0255">Endonuclease</keyword>
<keyword evidence="4" id="KW-0540">Nuclease</keyword>
<dbReference type="SMART" id="SM00316">
    <property type="entry name" value="S1"/>
    <property type="match status" value="1"/>
</dbReference>
<accession>A0A1C3RHJ3</accession>
<dbReference type="InterPro" id="IPR019307">
    <property type="entry name" value="RNA-bd_AU-1/RNase_E/G"/>
</dbReference>
<keyword evidence="10" id="KW-0472">Membrane</keyword>
<feature type="domain" description="S1 motif" evidence="11">
    <location>
        <begin position="42"/>
        <end position="110"/>
    </location>
</feature>
<evidence type="ECO:0000259" key="11">
    <source>
        <dbReference type="PROSITE" id="PS50126"/>
    </source>
</evidence>
<evidence type="ECO:0000256" key="4">
    <source>
        <dbReference type="ARBA" id="ARBA00022722"/>
    </source>
</evidence>
<keyword evidence="8" id="KW-0460">Magnesium</keyword>
<dbReference type="RefSeq" id="WP_069188825.1">
    <property type="nucleotide sequence ID" value="NZ_FLYE01000023.1"/>
</dbReference>
<dbReference type="OrthoDB" id="9804278at2"/>
<evidence type="ECO:0000256" key="2">
    <source>
        <dbReference type="ARBA" id="ARBA00022475"/>
    </source>
</evidence>
<dbReference type="AlphaFoldDB" id="A0A1C3RHJ3"/>
<protein>
    <submittedName>
        <fullName evidence="12">Putative Ribonuclease G</fullName>
        <ecNumber evidence="12">3.1.26.-</ecNumber>
    </submittedName>
</protein>
<proteinExistence type="predicted"/>
<dbReference type="EMBL" id="FLYE01000023">
    <property type="protein sequence ID" value="SCA56750.1"/>
    <property type="molecule type" value="Genomic_DNA"/>
</dbReference>
<evidence type="ECO:0000256" key="3">
    <source>
        <dbReference type="ARBA" id="ARBA00022519"/>
    </source>
</evidence>
<evidence type="ECO:0000256" key="1">
    <source>
        <dbReference type="ARBA" id="ARBA00001946"/>
    </source>
</evidence>
<keyword evidence="5" id="KW-0479">Metal-binding</keyword>
<keyword evidence="13" id="KW-1185">Reference proteome</keyword>
<dbReference type="PANTHER" id="PTHR30001">
    <property type="entry name" value="RIBONUCLEASE"/>
    <property type="match status" value="1"/>
</dbReference>
<comment type="cofactor">
    <cofactor evidence="1">
        <name>Mg(2+)</name>
        <dbReference type="ChEBI" id="CHEBI:18420"/>
    </cofactor>
</comment>
<dbReference type="GO" id="GO:0004540">
    <property type="term" value="F:RNA nuclease activity"/>
    <property type="evidence" value="ECO:0007669"/>
    <property type="project" value="InterPro"/>
</dbReference>
<dbReference type="InterPro" id="IPR004659">
    <property type="entry name" value="RNase_E/G"/>
</dbReference>
<dbReference type="GO" id="GO:0004519">
    <property type="term" value="F:endonuclease activity"/>
    <property type="evidence" value="ECO:0007669"/>
    <property type="project" value="UniProtKB-KW"/>
</dbReference>
<dbReference type="InterPro" id="IPR012340">
    <property type="entry name" value="NA-bd_OB-fold"/>
</dbReference>
<keyword evidence="2" id="KW-1003">Cell membrane</keyword>
<evidence type="ECO:0000256" key="7">
    <source>
        <dbReference type="ARBA" id="ARBA00022801"/>
    </source>
</evidence>
<dbReference type="STRING" id="1867952.MTBPR1_30120"/>
<dbReference type="SUPFAM" id="SSF50249">
    <property type="entry name" value="Nucleic acid-binding proteins"/>
    <property type="match status" value="1"/>
</dbReference>
<keyword evidence="7 12" id="KW-0378">Hydrolase</keyword>
<dbReference type="Pfam" id="PF10150">
    <property type="entry name" value="RNase_E_G"/>
    <property type="match status" value="1"/>
</dbReference>
<reference evidence="12 13" key="1">
    <citation type="submission" date="2016-07" db="EMBL/GenBank/DDBJ databases">
        <authorList>
            <person name="Lefevre C.T."/>
        </authorList>
    </citation>
    <scope>NUCLEOTIDE SEQUENCE [LARGE SCALE GENOMIC DNA]</scope>
    <source>
        <strain evidence="12">PR1</strain>
    </source>
</reference>
<evidence type="ECO:0000256" key="5">
    <source>
        <dbReference type="ARBA" id="ARBA00022723"/>
    </source>
</evidence>
<keyword evidence="9" id="KW-0694">RNA-binding</keyword>
<dbReference type="PANTHER" id="PTHR30001:SF1">
    <property type="entry name" value="RIBONUCLEASE E_G-LIKE PROTEIN, CHLOROPLASTIC"/>
    <property type="match status" value="1"/>
</dbReference>
<dbReference type="GO" id="GO:0005737">
    <property type="term" value="C:cytoplasm"/>
    <property type="evidence" value="ECO:0007669"/>
    <property type="project" value="TreeGrafter"/>
</dbReference>
<dbReference type="GO" id="GO:0003723">
    <property type="term" value="F:RNA binding"/>
    <property type="evidence" value="ECO:0007669"/>
    <property type="project" value="UniProtKB-KW"/>
</dbReference>
<evidence type="ECO:0000256" key="6">
    <source>
        <dbReference type="ARBA" id="ARBA00022759"/>
    </source>
</evidence>
<keyword evidence="3" id="KW-0997">Cell inner membrane</keyword>
<name>A0A1C3RHJ3_9PROT</name>
<organism evidence="12 13">
    <name type="scientific">Candidatus Terasakiella magnetica</name>
    <dbReference type="NCBI Taxonomy" id="1867952"/>
    <lineage>
        <taxon>Bacteria</taxon>
        <taxon>Pseudomonadati</taxon>
        <taxon>Pseudomonadota</taxon>
        <taxon>Alphaproteobacteria</taxon>
        <taxon>Rhodospirillales</taxon>
        <taxon>Terasakiellaceae</taxon>
        <taxon>Terasakiella</taxon>
    </lineage>
</organism>
<evidence type="ECO:0000313" key="13">
    <source>
        <dbReference type="Proteomes" id="UP000231658"/>
    </source>
</evidence>
<dbReference type="PROSITE" id="PS50126">
    <property type="entry name" value="S1"/>
    <property type="match status" value="1"/>
</dbReference>
<dbReference type="GO" id="GO:0046872">
    <property type="term" value="F:metal ion binding"/>
    <property type="evidence" value="ECO:0007669"/>
    <property type="project" value="UniProtKB-KW"/>
</dbReference>
<evidence type="ECO:0000313" key="12">
    <source>
        <dbReference type="EMBL" id="SCA56750.1"/>
    </source>
</evidence>
<dbReference type="Gene3D" id="2.40.50.140">
    <property type="entry name" value="Nucleic acid-binding proteins"/>
    <property type="match status" value="1"/>
</dbReference>
<dbReference type="CDD" id="cd04453">
    <property type="entry name" value="S1_RNase_E"/>
    <property type="match status" value="1"/>
</dbReference>